<feature type="transmembrane region" description="Helical" evidence="6">
    <location>
        <begin position="6"/>
        <end position="24"/>
    </location>
</feature>
<accession>A0A918CH47</accession>
<dbReference type="PANTHER" id="PTHR35007:SF4">
    <property type="entry name" value="CONSERVED TRANSMEMBRANE PROTEIN-RELATED"/>
    <property type="match status" value="1"/>
</dbReference>
<comment type="caution">
    <text evidence="8">The sequence shown here is derived from an EMBL/GenBank/DDBJ whole genome shotgun (WGS) entry which is preliminary data.</text>
</comment>
<dbReference type="Gene3D" id="1.20.81.30">
    <property type="entry name" value="Type II secretion system (T2SS), domain F"/>
    <property type="match status" value="1"/>
</dbReference>
<name>A0A918CH47_AGRME</name>
<sequence length="307" mass="32679">MTPYAFALGVLLGIGLWLVLASTPRFGRRSLVERVAPFVADVSPGARTVLDRRASDPAMVFAAMIEPWSAQLRRIPTMFAGTQTVALRLRQAAWRRGAERFRFEQLSLAAGSAVVTVAVLLFTPLDAATPWLAVAAPILVGTAASSLAELVLRRAAGRRLARIDEELPTVLEFLTLSLTAGESLLDAVRRIARSEGGELSGEFARAVADAGAGAPLTEALAGMRDRLAHPPLTQAIDQVIGAVERGAPLASVLRSQAADAREAAKRRLIESAGRKEIAMLVPLVFLILPVTVVFGLFPGYLVLQAGF</sequence>
<evidence type="ECO:0000256" key="2">
    <source>
        <dbReference type="ARBA" id="ARBA00022475"/>
    </source>
</evidence>
<keyword evidence="2" id="KW-1003">Cell membrane</keyword>
<dbReference type="PANTHER" id="PTHR35007">
    <property type="entry name" value="INTEGRAL MEMBRANE PROTEIN-RELATED"/>
    <property type="match status" value="1"/>
</dbReference>
<evidence type="ECO:0000259" key="7">
    <source>
        <dbReference type="Pfam" id="PF00482"/>
    </source>
</evidence>
<evidence type="ECO:0000256" key="3">
    <source>
        <dbReference type="ARBA" id="ARBA00022692"/>
    </source>
</evidence>
<dbReference type="InterPro" id="IPR042094">
    <property type="entry name" value="T2SS_GspF_sf"/>
</dbReference>
<dbReference type="AlphaFoldDB" id="A0A918CH47"/>
<keyword evidence="9" id="KW-1185">Reference proteome</keyword>
<dbReference type="GO" id="GO:0005886">
    <property type="term" value="C:plasma membrane"/>
    <property type="evidence" value="ECO:0007669"/>
    <property type="project" value="UniProtKB-SubCell"/>
</dbReference>
<dbReference type="InterPro" id="IPR018076">
    <property type="entry name" value="T2SS_GspF_dom"/>
</dbReference>
<dbReference type="Proteomes" id="UP000610303">
    <property type="component" value="Unassembled WGS sequence"/>
</dbReference>
<reference evidence="8" key="2">
    <citation type="submission" date="2020-09" db="EMBL/GenBank/DDBJ databases">
        <authorList>
            <person name="Sun Q."/>
            <person name="Ohkuma M."/>
        </authorList>
    </citation>
    <scope>NUCLEOTIDE SEQUENCE</scope>
    <source>
        <strain evidence="8">JCM 3346</strain>
    </source>
</reference>
<comment type="subcellular location">
    <subcellularLocation>
        <location evidence="1">Cell membrane</location>
        <topology evidence="1">Multi-pass membrane protein</topology>
    </subcellularLocation>
</comment>
<evidence type="ECO:0000256" key="6">
    <source>
        <dbReference type="SAM" id="Phobius"/>
    </source>
</evidence>
<keyword evidence="3 6" id="KW-0812">Transmembrane</keyword>
<feature type="transmembrane region" description="Helical" evidence="6">
    <location>
        <begin position="131"/>
        <end position="152"/>
    </location>
</feature>
<feature type="transmembrane region" description="Helical" evidence="6">
    <location>
        <begin position="277"/>
        <end position="303"/>
    </location>
</feature>
<organism evidence="8 9">
    <name type="scientific">Agromyces mediolanus</name>
    <name type="common">Corynebacterium mediolanum</name>
    <dbReference type="NCBI Taxonomy" id="41986"/>
    <lineage>
        <taxon>Bacteria</taxon>
        <taxon>Bacillati</taxon>
        <taxon>Actinomycetota</taxon>
        <taxon>Actinomycetes</taxon>
        <taxon>Micrococcales</taxon>
        <taxon>Microbacteriaceae</taxon>
        <taxon>Agromyces</taxon>
    </lineage>
</organism>
<reference evidence="8" key="1">
    <citation type="journal article" date="2014" name="Int. J. Syst. Evol. Microbiol.">
        <title>Complete genome sequence of Corynebacterium casei LMG S-19264T (=DSM 44701T), isolated from a smear-ripened cheese.</title>
        <authorList>
            <consortium name="US DOE Joint Genome Institute (JGI-PGF)"/>
            <person name="Walter F."/>
            <person name="Albersmeier A."/>
            <person name="Kalinowski J."/>
            <person name="Ruckert C."/>
        </authorList>
    </citation>
    <scope>NUCLEOTIDE SEQUENCE</scope>
    <source>
        <strain evidence="8">JCM 3346</strain>
    </source>
</reference>
<dbReference type="RefSeq" id="WP_229781578.1">
    <property type="nucleotide sequence ID" value="NZ_BMRJ01000001.1"/>
</dbReference>
<keyword evidence="5 6" id="KW-0472">Membrane</keyword>
<protein>
    <submittedName>
        <fullName evidence="8">Pilus assembly protein TadB</fullName>
    </submittedName>
</protein>
<proteinExistence type="predicted"/>
<evidence type="ECO:0000256" key="1">
    <source>
        <dbReference type="ARBA" id="ARBA00004651"/>
    </source>
</evidence>
<evidence type="ECO:0000256" key="5">
    <source>
        <dbReference type="ARBA" id="ARBA00023136"/>
    </source>
</evidence>
<evidence type="ECO:0000313" key="8">
    <source>
        <dbReference type="EMBL" id="GGR22630.1"/>
    </source>
</evidence>
<evidence type="ECO:0000313" key="9">
    <source>
        <dbReference type="Proteomes" id="UP000610303"/>
    </source>
</evidence>
<keyword evidence="4 6" id="KW-1133">Transmembrane helix</keyword>
<dbReference type="Pfam" id="PF00482">
    <property type="entry name" value="T2SSF"/>
    <property type="match status" value="1"/>
</dbReference>
<gene>
    <name evidence="8" type="ORF">GCM10010196_15410</name>
</gene>
<dbReference type="EMBL" id="BMRJ01000001">
    <property type="protein sequence ID" value="GGR22630.1"/>
    <property type="molecule type" value="Genomic_DNA"/>
</dbReference>
<feature type="domain" description="Type II secretion system protein GspF" evidence="7">
    <location>
        <begin position="172"/>
        <end position="296"/>
    </location>
</feature>
<feature type="transmembrane region" description="Helical" evidence="6">
    <location>
        <begin position="106"/>
        <end position="125"/>
    </location>
</feature>
<evidence type="ECO:0000256" key="4">
    <source>
        <dbReference type="ARBA" id="ARBA00022989"/>
    </source>
</evidence>